<dbReference type="PROSITE" id="PS50144">
    <property type="entry name" value="MATH"/>
    <property type="match status" value="1"/>
</dbReference>
<dbReference type="PANTHER" id="PTHR46236:SF35">
    <property type="entry name" value="MATH DOMAIN-CONTAINING PROTEIN"/>
    <property type="match status" value="1"/>
</dbReference>
<proteinExistence type="predicted"/>
<dbReference type="Gene3D" id="2.60.210.10">
    <property type="entry name" value="Apoptosis, Tumor Necrosis Factor Receptor Associated Protein 2, Chain A"/>
    <property type="match status" value="1"/>
</dbReference>
<dbReference type="Proteomes" id="UP000265520">
    <property type="component" value="Unassembled WGS sequence"/>
</dbReference>
<comment type="caution">
    <text evidence="3">The sequence shown here is derived from an EMBL/GenBank/DDBJ whole genome shotgun (WGS) entry which is preliminary data.</text>
</comment>
<dbReference type="EMBL" id="LXQA010041020">
    <property type="protein sequence ID" value="MCH99687.1"/>
    <property type="molecule type" value="Genomic_DNA"/>
</dbReference>
<dbReference type="InterPro" id="IPR002083">
    <property type="entry name" value="MATH/TRAF_dom"/>
</dbReference>
<keyword evidence="3" id="KW-0378">Hydrolase</keyword>
<sequence>MEGSAIAKDTQHRFNERESDWGFTSFIPLRELFDPSRGFIVTNALVVEVDVTFSVDDEDTADSAAEHLK</sequence>
<evidence type="ECO:0000256" key="1">
    <source>
        <dbReference type="ARBA" id="ARBA00023054"/>
    </source>
</evidence>
<keyword evidence="1" id="KW-0175">Coiled coil</keyword>
<accession>A0A392NIH7</accession>
<dbReference type="AlphaFoldDB" id="A0A392NIH7"/>
<feature type="domain" description="MATH" evidence="2">
    <location>
        <begin position="1"/>
        <end position="51"/>
    </location>
</feature>
<evidence type="ECO:0000313" key="3">
    <source>
        <dbReference type="EMBL" id="MCH99687.1"/>
    </source>
</evidence>
<evidence type="ECO:0000313" key="4">
    <source>
        <dbReference type="Proteomes" id="UP000265520"/>
    </source>
</evidence>
<dbReference type="InterPro" id="IPR050804">
    <property type="entry name" value="MCC"/>
</dbReference>
<name>A0A392NIH7_9FABA</name>
<dbReference type="GO" id="GO:0016787">
    <property type="term" value="F:hydrolase activity"/>
    <property type="evidence" value="ECO:0007669"/>
    <property type="project" value="UniProtKB-KW"/>
</dbReference>
<protein>
    <submittedName>
        <fullName evidence="3">Ubiquitin carboxyl-terminal hydrolase family protein</fullName>
    </submittedName>
</protein>
<evidence type="ECO:0000259" key="2">
    <source>
        <dbReference type="PROSITE" id="PS50144"/>
    </source>
</evidence>
<reference evidence="3 4" key="1">
    <citation type="journal article" date="2018" name="Front. Plant Sci.">
        <title>Red Clover (Trifolium pratense) and Zigzag Clover (T. medium) - A Picture of Genomic Similarities and Differences.</title>
        <authorList>
            <person name="Dluhosova J."/>
            <person name="Istvanek J."/>
            <person name="Nedelnik J."/>
            <person name="Repkova J."/>
        </authorList>
    </citation>
    <scope>NUCLEOTIDE SEQUENCE [LARGE SCALE GENOMIC DNA]</scope>
    <source>
        <strain evidence="4">cv. 10/8</strain>
        <tissue evidence="3">Leaf</tissue>
    </source>
</reference>
<keyword evidence="4" id="KW-1185">Reference proteome</keyword>
<feature type="non-terminal residue" evidence="3">
    <location>
        <position position="69"/>
    </location>
</feature>
<dbReference type="SUPFAM" id="SSF49599">
    <property type="entry name" value="TRAF domain-like"/>
    <property type="match status" value="1"/>
</dbReference>
<organism evidence="3 4">
    <name type="scientific">Trifolium medium</name>
    <dbReference type="NCBI Taxonomy" id="97028"/>
    <lineage>
        <taxon>Eukaryota</taxon>
        <taxon>Viridiplantae</taxon>
        <taxon>Streptophyta</taxon>
        <taxon>Embryophyta</taxon>
        <taxon>Tracheophyta</taxon>
        <taxon>Spermatophyta</taxon>
        <taxon>Magnoliopsida</taxon>
        <taxon>eudicotyledons</taxon>
        <taxon>Gunneridae</taxon>
        <taxon>Pentapetalae</taxon>
        <taxon>rosids</taxon>
        <taxon>fabids</taxon>
        <taxon>Fabales</taxon>
        <taxon>Fabaceae</taxon>
        <taxon>Papilionoideae</taxon>
        <taxon>50 kb inversion clade</taxon>
        <taxon>NPAAA clade</taxon>
        <taxon>Hologalegina</taxon>
        <taxon>IRL clade</taxon>
        <taxon>Trifolieae</taxon>
        <taxon>Trifolium</taxon>
    </lineage>
</organism>
<dbReference type="InterPro" id="IPR008974">
    <property type="entry name" value="TRAF-like"/>
</dbReference>
<dbReference type="Pfam" id="PF22486">
    <property type="entry name" value="MATH_2"/>
    <property type="match status" value="1"/>
</dbReference>
<dbReference type="PANTHER" id="PTHR46236">
    <property type="entry name" value="TRAF-LIKE SUPERFAMILY PROTEIN"/>
    <property type="match status" value="1"/>
</dbReference>